<dbReference type="OrthoDB" id="9803828at2"/>
<gene>
    <name evidence="4" type="ORF">BCF44_107463</name>
</gene>
<dbReference type="EMBL" id="QUNO01000007">
    <property type="protein sequence ID" value="REH46330.1"/>
    <property type="molecule type" value="Genomic_DNA"/>
</dbReference>
<comment type="caution">
    <text evidence="4">The sequence shown here is derived from an EMBL/GenBank/DDBJ whole genome shotgun (WGS) entry which is preliminary data.</text>
</comment>
<dbReference type="InterPro" id="IPR049492">
    <property type="entry name" value="BD-FAE-like_dom"/>
</dbReference>
<proteinExistence type="predicted"/>
<evidence type="ECO:0000313" key="5">
    <source>
        <dbReference type="Proteomes" id="UP000256269"/>
    </source>
</evidence>
<dbReference type="AlphaFoldDB" id="A0A3E0HJ13"/>
<dbReference type="PANTHER" id="PTHR48081:SF13">
    <property type="entry name" value="ALPHA_BETA HYDROLASE"/>
    <property type="match status" value="1"/>
</dbReference>
<dbReference type="RefSeq" id="WP_116176429.1">
    <property type="nucleotide sequence ID" value="NZ_CP144375.1"/>
</dbReference>
<feature type="region of interest" description="Disordered" evidence="2">
    <location>
        <begin position="1"/>
        <end position="26"/>
    </location>
</feature>
<protein>
    <submittedName>
        <fullName evidence="4">Acetyl esterase/lipase</fullName>
    </submittedName>
</protein>
<dbReference type="PANTHER" id="PTHR48081">
    <property type="entry name" value="AB HYDROLASE SUPERFAMILY PROTEIN C4A8.06C"/>
    <property type="match status" value="1"/>
</dbReference>
<name>A0A3E0HJ13_9PSEU</name>
<dbReference type="GO" id="GO:0016787">
    <property type="term" value="F:hydrolase activity"/>
    <property type="evidence" value="ECO:0007669"/>
    <property type="project" value="UniProtKB-KW"/>
</dbReference>
<reference evidence="4 5" key="1">
    <citation type="submission" date="2018-08" db="EMBL/GenBank/DDBJ databases">
        <title>Genomic Encyclopedia of Archaeal and Bacterial Type Strains, Phase II (KMG-II): from individual species to whole genera.</title>
        <authorList>
            <person name="Goeker M."/>
        </authorList>
    </citation>
    <scope>NUCLEOTIDE SEQUENCE [LARGE SCALE GENOMIC DNA]</scope>
    <source>
        <strain evidence="4 5">DSM 45791</strain>
    </source>
</reference>
<evidence type="ECO:0000259" key="3">
    <source>
        <dbReference type="Pfam" id="PF20434"/>
    </source>
</evidence>
<feature type="compositionally biased region" description="Polar residues" evidence="2">
    <location>
        <begin position="14"/>
        <end position="24"/>
    </location>
</feature>
<dbReference type="Proteomes" id="UP000256269">
    <property type="component" value="Unassembled WGS sequence"/>
</dbReference>
<dbReference type="InterPro" id="IPR029058">
    <property type="entry name" value="AB_hydrolase_fold"/>
</dbReference>
<sequence length="308" mass="32213">MVEQRPQIREATSIAPSDTSTSTVLPAPLEPQIAVRGVDIAEHLDLPFAQRAGGELRLDLKVPAGPGRKPLVVYVTGGGFVFVDKANGLRLRTALAEAGFAVASIEYRSVLTGATYADGVADVRDAVAFLRANADKYGFDGDSVGLLGESAGGYLVTMAGLDPATGVRAVVNKFGAVDFATIAEDFDAETQAALDGAGHPLALYLHGPGTGRTVHDKVLDASPLSHITADAPPFQIWHGSADGIISPSQTLTLHNALRAAGVDSSRYVLDGATHGDVAVLLGRPDEALPWYTEQVIGLTVEFLREHLG</sequence>
<dbReference type="InterPro" id="IPR050300">
    <property type="entry name" value="GDXG_lipolytic_enzyme"/>
</dbReference>
<evidence type="ECO:0000256" key="1">
    <source>
        <dbReference type="ARBA" id="ARBA00022801"/>
    </source>
</evidence>
<feature type="domain" description="BD-FAE-like" evidence="3">
    <location>
        <begin position="58"/>
        <end position="257"/>
    </location>
</feature>
<keyword evidence="5" id="KW-1185">Reference proteome</keyword>
<accession>A0A3E0HJ13</accession>
<dbReference type="Gene3D" id="3.40.50.1820">
    <property type="entry name" value="alpha/beta hydrolase"/>
    <property type="match status" value="1"/>
</dbReference>
<keyword evidence="1" id="KW-0378">Hydrolase</keyword>
<evidence type="ECO:0000256" key="2">
    <source>
        <dbReference type="SAM" id="MobiDB-lite"/>
    </source>
</evidence>
<dbReference type="Pfam" id="PF20434">
    <property type="entry name" value="BD-FAE"/>
    <property type="match status" value="1"/>
</dbReference>
<organism evidence="4 5">
    <name type="scientific">Kutzneria buriramensis</name>
    <dbReference type="NCBI Taxonomy" id="1045776"/>
    <lineage>
        <taxon>Bacteria</taxon>
        <taxon>Bacillati</taxon>
        <taxon>Actinomycetota</taxon>
        <taxon>Actinomycetes</taxon>
        <taxon>Pseudonocardiales</taxon>
        <taxon>Pseudonocardiaceae</taxon>
        <taxon>Kutzneria</taxon>
    </lineage>
</organism>
<evidence type="ECO:0000313" key="4">
    <source>
        <dbReference type="EMBL" id="REH46330.1"/>
    </source>
</evidence>
<dbReference type="SUPFAM" id="SSF53474">
    <property type="entry name" value="alpha/beta-Hydrolases"/>
    <property type="match status" value="1"/>
</dbReference>